<dbReference type="IntAct" id="A0A1D6E643">
    <property type="interactions" value="6"/>
</dbReference>
<reference evidence="6" key="1">
    <citation type="submission" date="2015-12" db="EMBL/GenBank/DDBJ databases">
        <title>Update maize B73 reference genome by single molecule sequencing technologies.</title>
        <authorList>
            <consortium name="Maize Genome Sequencing Project"/>
            <person name="Ware D."/>
        </authorList>
    </citation>
    <scope>NUCLEOTIDE SEQUENCE [LARGE SCALE GENOMIC DNA]</scope>
    <source>
        <tissue evidence="6">Seedling</tissue>
    </source>
</reference>
<comment type="subcellular location">
    <subcellularLocation>
        <location evidence="1">Nucleus</location>
    </subcellularLocation>
</comment>
<evidence type="ECO:0000256" key="2">
    <source>
        <dbReference type="ARBA" id="ARBA00023015"/>
    </source>
</evidence>
<dbReference type="SUPFAM" id="SSF46689">
    <property type="entry name" value="Homeodomain-like"/>
    <property type="match status" value="1"/>
</dbReference>
<proteinExistence type="predicted"/>
<dbReference type="PROSITE" id="PS51294">
    <property type="entry name" value="HTH_MYB"/>
    <property type="match status" value="1"/>
</dbReference>
<evidence type="ECO:0000313" key="6">
    <source>
        <dbReference type="EMBL" id="ONM15933.1"/>
    </source>
</evidence>
<dbReference type="SMR" id="A0A1D6E643"/>
<dbReference type="AlphaFoldDB" id="A0A1D6E643"/>
<dbReference type="PANTHER" id="PTHR31499">
    <property type="entry name" value="MYB FAMILY TRANSCRIPTION FACTOR PHL11"/>
    <property type="match status" value="1"/>
</dbReference>
<dbReference type="InterPro" id="IPR046955">
    <property type="entry name" value="PHR1-like"/>
</dbReference>
<keyword evidence="4" id="KW-0804">Transcription</keyword>
<dbReference type="InterPro" id="IPR006447">
    <property type="entry name" value="Myb_dom_plants"/>
</dbReference>
<dbReference type="InterPro" id="IPR017930">
    <property type="entry name" value="Myb_dom"/>
</dbReference>
<protein>
    <submittedName>
        <fullName evidence="6">Myb family transcription factor</fullName>
    </submittedName>
</protein>
<dbReference type="ExpressionAtlas" id="A0A1D6E643">
    <property type="expression patterns" value="baseline and differential"/>
</dbReference>
<accession>A0A1D6E643</accession>
<evidence type="ECO:0000256" key="5">
    <source>
        <dbReference type="ARBA" id="ARBA00023242"/>
    </source>
</evidence>
<dbReference type="PANTHER" id="PTHR31499:SF80">
    <property type="entry name" value="HTH MYB-TYPE DOMAIN-CONTAINING PROTEIN"/>
    <property type="match status" value="1"/>
</dbReference>
<dbReference type="GO" id="GO:0005634">
    <property type="term" value="C:nucleus"/>
    <property type="evidence" value="ECO:0007669"/>
    <property type="project" value="UniProtKB-SubCell"/>
</dbReference>
<dbReference type="STRING" id="4577.A0A1D6E643"/>
<gene>
    <name evidence="6" type="ORF">ZEAMMB73_Zm00001d003037</name>
</gene>
<keyword evidence="2" id="KW-0805">Transcription regulation</keyword>
<dbReference type="GO" id="GO:0003677">
    <property type="term" value="F:DNA binding"/>
    <property type="evidence" value="ECO:0007669"/>
    <property type="project" value="UniProtKB-KW"/>
</dbReference>
<keyword evidence="3" id="KW-0238">DNA-binding</keyword>
<evidence type="ECO:0000256" key="4">
    <source>
        <dbReference type="ARBA" id="ARBA00023163"/>
    </source>
</evidence>
<dbReference type="GO" id="GO:0003700">
    <property type="term" value="F:DNA-binding transcription factor activity"/>
    <property type="evidence" value="ECO:0007669"/>
    <property type="project" value="InterPro"/>
</dbReference>
<evidence type="ECO:0000256" key="3">
    <source>
        <dbReference type="ARBA" id="ARBA00023125"/>
    </source>
</evidence>
<dbReference type="InParanoid" id="A0A1D6E643"/>
<dbReference type="InterPro" id="IPR001005">
    <property type="entry name" value="SANT/Myb"/>
</dbReference>
<name>A0A1D6E643_MAIZE</name>
<dbReference type="EMBL" id="CM007648">
    <property type="protein sequence ID" value="ONM15933.1"/>
    <property type="molecule type" value="Genomic_DNA"/>
</dbReference>
<sequence>MTVRPCIPSHDMNLQSLPVATGAPYPASMAPSSSAFSTVTTHGCFPYSTPSTAHPSLSGILPCNNNMISYSVLPEEPSGGIFSGQSPEGCADPGDIDYRVESQQIPGPGRTVDESDNRDEWFVPTDITWNWHQMAESAPVPSYPNSKSWQHDEQHMVHESVSVPSEEPQQLCPTVSPLATTNNAHCPKRAKARMRWTMEMHDRFVDAVNLLGGCESAKPKAILDIMNVEGLTRDQVKSHFQKYKLQVKQHPSEVPGTSVEMTMRSEAIPSDVQKHIQDYALQVQVEFQKKLHDMVESTMLEIRRSLLENHVMSLHELEQRQSSYRGSDDAGA</sequence>
<dbReference type="NCBIfam" id="TIGR01557">
    <property type="entry name" value="myb_SHAQKYF"/>
    <property type="match status" value="1"/>
</dbReference>
<dbReference type="Pfam" id="PF00249">
    <property type="entry name" value="Myb_DNA-binding"/>
    <property type="match status" value="1"/>
</dbReference>
<evidence type="ECO:0000256" key="1">
    <source>
        <dbReference type="ARBA" id="ARBA00004123"/>
    </source>
</evidence>
<dbReference type="FunFam" id="1.10.10.60:FF:000007">
    <property type="entry name" value="Two-component response regulator"/>
    <property type="match status" value="1"/>
</dbReference>
<organism evidence="6">
    <name type="scientific">Zea mays</name>
    <name type="common">Maize</name>
    <dbReference type="NCBI Taxonomy" id="4577"/>
    <lineage>
        <taxon>Eukaryota</taxon>
        <taxon>Viridiplantae</taxon>
        <taxon>Streptophyta</taxon>
        <taxon>Embryophyta</taxon>
        <taxon>Tracheophyta</taxon>
        <taxon>Spermatophyta</taxon>
        <taxon>Magnoliopsida</taxon>
        <taxon>Liliopsida</taxon>
        <taxon>Poales</taxon>
        <taxon>Poaceae</taxon>
        <taxon>PACMAD clade</taxon>
        <taxon>Panicoideae</taxon>
        <taxon>Andropogonodae</taxon>
        <taxon>Andropogoneae</taxon>
        <taxon>Tripsacinae</taxon>
        <taxon>Zea</taxon>
    </lineage>
</organism>
<keyword evidence="5" id="KW-0539">Nucleus</keyword>
<dbReference type="InterPro" id="IPR009057">
    <property type="entry name" value="Homeodomain-like_sf"/>
</dbReference>
<dbReference type="Gene3D" id="1.10.10.60">
    <property type="entry name" value="Homeodomain-like"/>
    <property type="match status" value="1"/>
</dbReference>